<dbReference type="InterPro" id="IPR029001">
    <property type="entry name" value="ITPase-like_fam"/>
</dbReference>
<dbReference type="NCBIfam" id="TIGR00172">
    <property type="entry name" value="maf"/>
    <property type="match status" value="1"/>
</dbReference>
<dbReference type="CDD" id="cd00555">
    <property type="entry name" value="Maf"/>
    <property type="match status" value="1"/>
</dbReference>
<dbReference type="Proteomes" id="UP001524502">
    <property type="component" value="Unassembled WGS sequence"/>
</dbReference>
<dbReference type="InterPro" id="IPR003697">
    <property type="entry name" value="Maf-like"/>
</dbReference>
<comment type="catalytic activity">
    <reaction evidence="3">
        <text>dTTP + H2O = dTMP + diphosphate + H(+)</text>
        <dbReference type="Rhea" id="RHEA:28534"/>
        <dbReference type="ChEBI" id="CHEBI:15377"/>
        <dbReference type="ChEBI" id="CHEBI:15378"/>
        <dbReference type="ChEBI" id="CHEBI:33019"/>
        <dbReference type="ChEBI" id="CHEBI:37568"/>
        <dbReference type="ChEBI" id="CHEBI:63528"/>
        <dbReference type="EC" id="3.6.1.9"/>
    </reaction>
</comment>
<name>A0ABT1RRX1_9FIRM</name>
<feature type="active site" description="Proton acceptor" evidence="3">
    <location>
        <position position="77"/>
    </location>
</feature>
<comment type="function">
    <text evidence="3">Nucleoside triphosphate pyrophosphatase that hydrolyzes dTTP and UTP. May have a dual role in cell division arrest and in preventing the incorporation of modified nucleotides into cellular nucleic acids.</text>
</comment>
<keyword evidence="2 3" id="KW-0378">Hydrolase</keyword>
<comment type="catalytic activity">
    <reaction evidence="3">
        <text>UTP + H2O = UMP + diphosphate + H(+)</text>
        <dbReference type="Rhea" id="RHEA:29395"/>
        <dbReference type="ChEBI" id="CHEBI:15377"/>
        <dbReference type="ChEBI" id="CHEBI:15378"/>
        <dbReference type="ChEBI" id="CHEBI:33019"/>
        <dbReference type="ChEBI" id="CHEBI:46398"/>
        <dbReference type="ChEBI" id="CHEBI:57865"/>
        <dbReference type="EC" id="3.6.1.9"/>
    </reaction>
</comment>
<proteinExistence type="inferred from homology"/>
<evidence type="ECO:0000313" key="4">
    <source>
        <dbReference type="EMBL" id="MCQ4637941.1"/>
    </source>
</evidence>
<dbReference type="RefSeq" id="WP_256133131.1">
    <property type="nucleotide sequence ID" value="NZ_JANFXK010000018.1"/>
</dbReference>
<keyword evidence="3" id="KW-0963">Cytoplasm</keyword>
<feature type="site" description="Important for substrate specificity" evidence="3">
    <location>
        <position position="78"/>
    </location>
</feature>
<dbReference type="EC" id="3.6.1.9" evidence="3"/>
<dbReference type="HAMAP" id="MF_00528">
    <property type="entry name" value="Maf"/>
    <property type="match status" value="1"/>
</dbReference>
<dbReference type="PANTHER" id="PTHR43213:SF5">
    <property type="entry name" value="BIFUNCTIONAL DTTP_UTP PYROPHOSPHATASE_METHYLTRANSFERASE PROTEIN-RELATED"/>
    <property type="match status" value="1"/>
</dbReference>
<evidence type="ECO:0000256" key="3">
    <source>
        <dbReference type="HAMAP-Rule" id="MF_00528"/>
    </source>
</evidence>
<gene>
    <name evidence="4" type="ORF">NE619_14490</name>
</gene>
<reference evidence="4 5" key="1">
    <citation type="submission" date="2022-06" db="EMBL/GenBank/DDBJ databases">
        <title>Isolation of gut microbiota from human fecal samples.</title>
        <authorList>
            <person name="Pamer E.G."/>
            <person name="Barat B."/>
            <person name="Waligurski E."/>
            <person name="Medina S."/>
            <person name="Paddock L."/>
            <person name="Mostad J."/>
        </authorList>
    </citation>
    <scope>NUCLEOTIDE SEQUENCE [LARGE SCALE GENOMIC DNA]</scope>
    <source>
        <strain evidence="4 5">SL.3.17</strain>
    </source>
</reference>
<evidence type="ECO:0000256" key="2">
    <source>
        <dbReference type="ARBA" id="ARBA00022801"/>
    </source>
</evidence>
<dbReference type="SUPFAM" id="SSF52972">
    <property type="entry name" value="ITPase-like"/>
    <property type="match status" value="1"/>
</dbReference>
<dbReference type="EMBL" id="JANFXK010000018">
    <property type="protein sequence ID" value="MCQ4637941.1"/>
    <property type="molecule type" value="Genomic_DNA"/>
</dbReference>
<accession>A0ABT1RRX1</accession>
<comment type="subcellular location">
    <subcellularLocation>
        <location evidence="3">Cytoplasm</location>
    </subcellularLocation>
</comment>
<organism evidence="4 5">
    <name type="scientific">Anaerovorax odorimutans</name>
    <dbReference type="NCBI Taxonomy" id="109327"/>
    <lineage>
        <taxon>Bacteria</taxon>
        <taxon>Bacillati</taxon>
        <taxon>Bacillota</taxon>
        <taxon>Clostridia</taxon>
        <taxon>Peptostreptococcales</taxon>
        <taxon>Anaerovoracaceae</taxon>
        <taxon>Anaerovorax</taxon>
    </lineage>
</organism>
<dbReference type="Gene3D" id="3.90.950.10">
    <property type="match status" value="1"/>
</dbReference>
<dbReference type="PANTHER" id="PTHR43213">
    <property type="entry name" value="BIFUNCTIONAL DTTP/UTP PYROPHOSPHATASE/METHYLTRANSFERASE PROTEIN-RELATED"/>
    <property type="match status" value="1"/>
</dbReference>
<comment type="caution">
    <text evidence="4">The sequence shown here is derived from an EMBL/GenBank/DDBJ whole genome shotgun (WGS) entry which is preliminary data.</text>
</comment>
<sequence length="193" mass="21681">MKLNNLILASGSPRRIEMMKQKGYDPLVFPAQVDETLPFPMGMEAAVMYLACKKALWVEAHLSQENKSNSPILIAADTVVYTDHMIGKPSDPRQAAEILSSLRKSSHYVATGVCLLRPDLPVRRLFCEVTKVFFKDFSREALEAYVNTDEPYDKAGGYAIQGTFGKYVDHIEGDYENVIGFPWSRIEKELASL</sequence>
<keyword evidence="3" id="KW-0546">Nucleotide metabolism</keyword>
<feature type="site" description="Important for substrate specificity" evidence="3">
    <location>
        <position position="14"/>
    </location>
</feature>
<feature type="site" description="Important for substrate specificity" evidence="3">
    <location>
        <position position="161"/>
    </location>
</feature>
<dbReference type="Pfam" id="PF02545">
    <property type="entry name" value="Maf"/>
    <property type="match status" value="1"/>
</dbReference>
<comment type="caution">
    <text evidence="3">Lacks conserved residue(s) required for the propagation of feature annotation.</text>
</comment>
<keyword evidence="5" id="KW-1185">Reference proteome</keyword>
<protein>
    <recommendedName>
        <fullName evidence="3">dTTP/UTP pyrophosphatase</fullName>
        <shortName evidence="3">dTTPase/UTPase</shortName>
        <ecNumber evidence="3">3.6.1.9</ecNumber>
    </recommendedName>
    <alternativeName>
        <fullName evidence="3">Nucleoside triphosphate pyrophosphatase</fullName>
    </alternativeName>
    <alternativeName>
        <fullName evidence="3">Nucleotide pyrophosphatase</fullName>
        <shortName evidence="3">Nucleotide PPase</shortName>
    </alternativeName>
</protein>
<dbReference type="PIRSF" id="PIRSF006305">
    <property type="entry name" value="Maf"/>
    <property type="match status" value="1"/>
</dbReference>
<evidence type="ECO:0000313" key="5">
    <source>
        <dbReference type="Proteomes" id="UP001524502"/>
    </source>
</evidence>
<evidence type="ECO:0000256" key="1">
    <source>
        <dbReference type="ARBA" id="ARBA00001968"/>
    </source>
</evidence>
<comment type="similarity">
    <text evidence="3">Belongs to the Maf family. YhdE subfamily.</text>
</comment>
<comment type="cofactor">
    <cofactor evidence="1 3">
        <name>a divalent metal cation</name>
        <dbReference type="ChEBI" id="CHEBI:60240"/>
    </cofactor>
</comment>